<comment type="catalytic activity">
    <reaction evidence="7 8">
        <text>D-erythrose 4-phosphate + phosphoenolpyruvate + H2O = 7-phospho-2-dehydro-3-deoxy-D-arabino-heptonate + phosphate</text>
        <dbReference type="Rhea" id="RHEA:14717"/>
        <dbReference type="ChEBI" id="CHEBI:15377"/>
        <dbReference type="ChEBI" id="CHEBI:16897"/>
        <dbReference type="ChEBI" id="CHEBI:43474"/>
        <dbReference type="ChEBI" id="CHEBI:58394"/>
        <dbReference type="ChEBI" id="CHEBI:58702"/>
        <dbReference type="EC" id="2.5.1.54"/>
    </reaction>
</comment>
<dbReference type="Pfam" id="PF00793">
    <property type="entry name" value="DAHP_synth_1"/>
    <property type="match status" value="1"/>
</dbReference>
<accession>A0ABY6N3L1</accession>
<evidence type="ECO:0000256" key="2">
    <source>
        <dbReference type="ARBA" id="ARBA00004688"/>
    </source>
</evidence>
<evidence type="ECO:0000313" key="11">
    <source>
        <dbReference type="EMBL" id="UZE96696.1"/>
    </source>
</evidence>
<dbReference type="RefSeq" id="WP_265048181.1">
    <property type="nucleotide sequence ID" value="NZ_CP100390.1"/>
</dbReference>
<dbReference type="InterPro" id="IPR006218">
    <property type="entry name" value="DAHP1/KDSA"/>
</dbReference>
<evidence type="ECO:0000256" key="4">
    <source>
        <dbReference type="ARBA" id="ARBA00022605"/>
    </source>
</evidence>
<evidence type="ECO:0000313" key="12">
    <source>
        <dbReference type="Proteomes" id="UP001163739"/>
    </source>
</evidence>
<dbReference type="InterPro" id="IPR006219">
    <property type="entry name" value="DAHP_synth_1"/>
</dbReference>
<comment type="similarity">
    <text evidence="3 8">Belongs to the class-I DAHP synthase family.</text>
</comment>
<organism evidence="11 12">
    <name type="scientific">Alkalimarinus alittae</name>
    <dbReference type="NCBI Taxonomy" id="2961619"/>
    <lineage>
        <taxon>Bacteria</taxon>
        <taxon>Pseudomonadati</taxon>
        <taxon>Pseudomonadota</taxon>
        <taxon>Gammaproteobacteria</taxon>
        <taxon>Alteromonadales</taxon>
        <taxon>Alteromonadaceae</taxon>
        <taxon>Alkalimarinus</taxon>
    </lineage>
</organism>
<evidence type="ECO:0000256" key="3">
    <source>
        <dbReference type="ARBA" id="ARBA00007985"/>
    </source>
</evidence>
<dbReference type="PANTHER" id="PTHR21225:SF10">
    <property type="entry name" value="PHOSPHO-2-DEHYDRO-3-DEOXYHEPTONATE ALDOLASE, TYR-SENSITIVE"/>
    <property type="match status" value="1"/>
</dbReference>
<reference evidence="11" key="1">
    <citation type="submission" date="2022-06" db="EMBL/GenBank/DDBJ databases">
        <title>Alkalimarinus sp. nov., isolated from gut of a Alitta virens.</title>
        <authorList>
            <person name="Yang A.I."/>
            <person name="Shin N.-R."/>
        </authorList>
    </citation>
    <scope>NUCLEOTIDE SEQUENCE</scope>
    <source>
        <strain evidence="11">A2M4</strain>
    </source>
</reference>
<evidence type="ECO:0000256" key="1">
    <source>
        <dbReference type="ARBA" id="ARBA00003726"/>
    </source>
</evidence>
<dbReference type="PIRSF" id="PIRSF001361">
    <property type="entry name" value="DAHP_synthase"/>
    <property type="match status" value="1"/>
</dbReference>
<dbReference type="GO" id="GO:0003849">
    <property type="term" value="F:3-deoxy-7-phosphoheptulonate synthase activity"/>
    <property type="evidence" value="ECO:0007669"/>
    <property type="project" value="UniProtKB-EC"/>
</dbReference>
<evidence type="ECO:0000256" key="7">
    <source>
        <dbReference type="ARBA" id="ARBA00047508"/>
    </source>
</evidence>
<keyword evidence="12" id="KW-1185">Reference proteome</keyword>
<name>A0ABY6N3L1_9ALTE</name>
<dbReference type="EC" id="2.5.1.54" evidence="8"/>
<feature type="domain" description="DAHP synthetase I/KDSA" evidence="10">
    <location>
        <begin position="48"/>
        <end position="344"/>
    </location>
</feature>
<feature type="region of interest" description="Disordered" evidence="9">
    <location>
        <begin position="1"/>
        <end position="20"/>
    </location>
</feature>
<dbReference type="SUPFAM" id="SSF51569">
    <property type="entry name" value="Aldolase"/>
    <property type="match status" value="1"/>
</dbReference>
<dbReference type="Proteomes" id="UP001163739">
    <property type="component" value="Chromosome"/>
</dbReference>
<evidence type="ECO:0000256" key="8">
    <source>
        <dbReference type="PIRNR" id="PIRNR001361"/>
    </source>
</evidence>
<evidence type="ECO:0000256" key="5">
    <source>
        <dbReference type="ARBA" id="ARBA00022679"/>
    </source>
</evidence>
<dbReference type="EMBL" id="CP100390">
    <property type="protein sequence ID" value="UZE96696.1"/>
    <property type="molecule type" value="Genomic_DNA"/>
</dbReference>
<dbReference type="PANTHER" id="PTHR21225">
    <property type="entry name" value="PHOSPHO-2-DEHYDRO-3-DEOXYHEPTONATE ALDOLASE DAHP SYNTHETASE"/>
    <property type="match status" value="1"/>
</dbReference>
<dbReference type="NCBIfam" id="NF009395">
    <property type="entry name" value="PRK12755.1"/>
    <property type="match status" value="1"/>
</dbReference>
<keyword evidence="5 8" id="KW-0808">Transferase</keyword>
<sequence length="354" mass="38234">MTNSTSIGLDHQAEAETSSTSVDVLPSSLVIKQQLQAAGALRLQVQQQQQMINRIVSGADPRMMVVTGPCSIHDTASAIDYGRRLAHLSSKVSDRLCLVMRCYFEKPRTTVGWKGLLHDPLLDGSDDMERGVRLSRTLLLELAGMGLPLATEALSPLAISYFDDLISWVAIGARTTESQPHREMASGLSAAVGFKNATDGGFTAAINSMKSAANPHVFMGVSENGEIGIVRTAGNPNGHIVLRGGNGQPNYDALNIARCQHALRDAGLNQRIMIDCSHENSGKDHLKQPLVLKDIAEQVKAGNSAIMGIMIESHINEHRQDISADMEYGVSITDACMSWEQTERSINALYESLG</sequence>
<comment type="function">
    <text evidence="1 8">Stereospecific condensation of phosphoenolpyruvate (PEP) and D-erythrose-4-phosphate (E4P) giving rise to 3-deoxy-D-arabino-heptulosonate-7-phosphate (DAHP).</text>
</comment>
<keyword evidence="4 8" id="KW-0028">Amino-acid biosynthesis</keyword>
<comment type="pathway">
    <text evidence="2 8">Metabolic intermediate biosynthesis; chorismate biosynthesis; chorismate from D-erythrose 4-phosphate and phosphoenolpyruvate: step 1/7.</text>
</comment>
<evidence type="ECO:0000256" key="9">
    <source>
        <dbReference type="SAM" id="MobiDB-lite"/>
    </source>
</evidence>
<keyword evidence="6 8" id="KW-0057">Aromatic amino acid biosynthesis</keyword>
<dbReference type="Gene3D" id="3.20.20.70">
    <property type="entry name" value="Aldolase class I"/>
    <property type="match status" value="1"/>
</dbReference>
<protein>
    <recommendedName>
        <fullName evidence="8">Phospho-2-dehydro-3-deoxyheptonate aldolase</fullName>
        <ecNumber evidence="8">2.5.1.54</ecNumber>
    </recommendedName>
</protein>
<dbReference type="NCBIfam" id="TIGR00034">
    <property type="entry name" value="aroFGH"/>
    <property type="match status" value="1"/>
</dbReference>
<evidence type="ECO:0000256" key="6">
    <source>
        <dbReference type="ARBA" id="ARBA00023141"/>
    </source>
</evidence>
<proteinExistence type="inferred from homology"/>
<dbReference type="InterPro" id="IPR013785">
    <property type="entry name" value="Aldolase_TIM"/>
</dbReference>
<evidence type="ECO:0000259" key="10">
    <source>
        <dbReference type="Pfam" id="PF00793"/>
    </source>
</evidence>
<gene>
    <name evidence="11" type="ORF">NKI27_02780</name>
</gene>